<feature type="chain" id="PRO_5039929497" evidence="2">
    <location>
        <begin position="23"/>
        <end position="182"/>
    </location>
</feature>
<organism evidence="3 4">
    <name type="scientific">Nitzschia inconspicua</name>
    <dbReference type="NCBI Taxonomy" id="303405"/>
    <lineage>
        <taxon>Eukaryota</taxon>
        <taxon>Sar</taxon>
        <taxon>Stramenopiles</taxon>
        <taxon>Ochrophyta</taxon>
        <taxon>Bacillariophyta</taxon>
        <taxon>Bacillariophyceae</taxon>
        <taxon>Bacillariophycidae</taxon>
        <taxon>Bacillariales</taxon>
        <taxon>Bacillariaceae</taxon>
        <taxon>Nitzschia</taxon>
    </lineage>
</organism>
<feature type="signal peptide" evidence="2">
    <location>
        <begin position="1"/>
        <end position="22"/>
    </location>
</feature>
<keyword evidence="2" id="KW-0732">Signal</keyword>
<dbReference type="Proteomes" id="UP000693970">
    <property type="component" value="Unassembled WGS sequence"/>
</dbReference>
<feature type="region of interest" description="Disordered" evidence="1">
    <location>
        <begin position="157"/>
        <end position="182"/>
    </location>
</feature>
<protein>
    <submittedName>
        <fullName evidence="3">Uncharacterized protein</fullName>
    </submittedName>
</protein>
<dbReference type="AlphaFoldDB" id="A0A9K3LDC1"/>
<evidence type="ECO:0000256" key="1">
    <source>
        <dbReference type="SAM" id="MobiDB-lite"/>
    </source>
</evidence>
<reference evidence="3" key="1">
    <citation type="journal article" date="2021" name="Sci. Rep.">
        <title>Diploid genomic architecture of Nitzschia inconspicua, an elite biomass production diatom.</title>
        <authorList>
            <person name="Oliver A."/>
            <person name="Podell S."/>
            <person name="Pinowska A."/>
            <person name="Traller J.C."/>
            <person name="Smith S.R."/>
            <person name="McClure R."/>
            <person name="Beliaev A."/>
            <person name="Bohutskyi P."/>
            <person name="Hill E.A."/>
            <person name="Rabines A."/>
            <person name="Zheng H."/>
            <person name="Allen L.Z."/>
            <person name="Kuo A."/>
            <person name="Grigoriev I.V."/>
            <person name="Allen A.E."/>
            <person name="Hazlebeck D."/>
            <person name="Allen E.E."/>
        </authorList>
    </citation>
    <scope>NUCLEOTIDE SEQUENCE</scope>
    <source>
        <strain evidence="3">Hildebrandi</strain>
    </source>
</reference>
<evidence type="ECO:0000256" key="2">
    <source>
        <dbReference type="SAM" id="SignalP"/>
    </source>
</evidence>
<dbReference type="OrthoDB" id="38535at2759"/>
<evidence type="ECO:0000313" key="4">
    <source>
        <dbReference type="Proteomes" id="UP000693970"/>
    </source>
</evidence>
<accession>A0A9K3LDC1</accession>
<comment type="caution">
    <text evidence="3">The sequence shown here is derived from an EMBL/GenBank/DDBJ whole genome shotgun (WGS) entry which is preliminary data.</text>
</comment>
<reference evidence="3" key="2">
    <citation type="submission" date="2021-04" db="EMBL/GenBank/DDBJ databases">
        <authorList>
            <person name="Podell S."/>
        </authorList>
    </citation>
    <scope>NUCLEOTIDE SEQUENCE</scope>
    <source>
        <strain evidence="3">Hildebrandi</strain>
    </source>
</reference>
<keyword evidence="4" id="KW-1185">Reference proteome</keyword>
<proteinExistence type="predicted"/>
<evidence type="ECO:0000313" key="3">
    <source>
        <dbReference type="EMBL" id="KAG7359700.1"/>
    </source>
</evidence>
<name>A0A9K3LDC1_9STRA</name>
<dbReference type="EMBL" id="JAGRRH010000013">
    <property type="protein sequence ID" value="KAG7359700.1"/>
    <property type="molecule type" value="Genomic_DNA"/>
</dbReference>
<gene>
    <name evidence="3" type="ORF">IV203_034798</name>
</gene>
<sequence length="182" mass="19871">MVSGTHFASFAVGVVCLLDASAFGPAVSSPKTTSRLNAYVPDGLTADQYKKIKAEDEKRNGKNLGALGPRGFKSRSMKAWQQAYEKGLATHNFAPFGYREQLQNGTLKKADVPYMVRGGSWDNSDIYGVRRLPWLKSDKEYAKGGYKKEQSVSILGSGPGLDWAGTRSRETNLGNERVPGFS</sequence>